<evidence type="ECO:0000313" key="2">
    <source>
        <dbReference type="Proteomes" id="UP000250299"/>
    </source>
</evidence>
<dbReference type="EMBL" id="CP029693">
    <property type="protein sequence ID" value="AWY41799.1"/>
    <property type="molecule type" value="Genomic_DNA"/>
</dbReference>
<evidence type="ECO:0000313" key="1">
    <source>
        <dbReference type="EMBL" id="AWY41799.1"/>
    </source>
</evidence>
<protein>
    <recommendedName>
        <fullName evidence="3">Glutamine amidotransferase</fullName>
    </recommendedName>
</protein>
<sequence length="120" mass="12169">MSRLPIIGVTACSAQNGLHAYHIHGDLLVDTRAFAAKGLSAISASPAKGSSPSVILDGVDGTPITVTPINIEPIHNSGSAFVQGSALDSARPVFAGLSANDSIACGRYIVQRDADASNIA</sequence>
<dbReference type="AlphaFoldDB" id="A0A2Z4RLJ4"/>
<dbReference type="RefSeq" id="WP_110965419.1">
    <property type="nucleotide sequence ID" value="NZ_CP029693.1"/>
</dbReference>
<accession>A0A2Z4RLJ4</accession>
<proteinExistence type="predicted"/>
<organism evidence="1 2">
    <name type="scientific">Pseudomonas putida</name>
    <name type="common">Arthrobacter siderocapsulatus</name>
    <dbReference type="NCBI Taxonomy" id="303"/>
    <lineage>
        <taxon>Bacteria</taxon>
        <taxon>Pseudomonadati</taxon>
        <taxon>Pseudomonadota</taxon>
        <taxon>Gammaproteobacteria</taxon>
        <taxon>Pseudomonadales</taxon>
        <taxon>Pseudomonadaceae</taxon>
        <taxon>Pseudomonas</taxon>
    </lineage>
</organism>
<evidence type="ECO:0008006" key="3">
    <source>
        <dbReference type="Google" id="ProtNLM"/>
    </source>
</evidence>
<gene>
    <name evidence="1" type="ORF">DKY63_18610</name>
</gene>
<dbReference type="OrthoDB" id="7024487at2"/>
<reference evidence="1 2" key="1">
    <citation type="submission" date="2018-05" db="EMBL/GenBank/DDBJ databases">
        <title>Whole genome sequence of Pseudomonas putida JBC17.</title>
        <authorList>
            <person name="Lee Y.H."/>
            <person name="David K."/>
        </authorList>
    </citation>
    <scope>NUCLEOTIDE SEQUENCE [LARGE SCALE GENOMIC DNA]</scope>
    <source>
        <strain evidence="1 2">JBC17</strain>
    </source>
</reference>
<dbReference type="Proteomes" id="UP000250299">
    <property type="component" value="Chromosome"/>
</dbReference>
<name>A0A2Z4RLJ4_PSEPU</name>